<evidence type="ECO:0000313" key="2">
    <source>
        <dbReference type="Proteomes" id="UP000886520"/>
    </source>
</evidence>
<keyword evidence="2" id="KW-1185">Reference proteome</keyword>
<dbReference type="Proteomes" id="UP000886520">
    <property type="component" value="Chromosome 7"/>
</dbReference>
<proteinExistence type="predicted"/>
<organism evidence="1 2">
    <name type="scientific">Adiantum capillus-veneris</name>
    <name type="common">Maidenhair fern</name>
    <dbReference type="NCBI Taxonomy" id="13818"/>
    <lineage>
        <taxon>Eukaryota</taxon>
        <taxon>Viridiplantae</taxon>
        <taxon>Streptophyta</taxon>
        <taxon>Embryophyta</taxon>
        <taxon>Tracheophyta</taxon>
        <taxon>Polypodiopsida</taxon>
        <taxon>Polypodiidae</taxon>
        <taxon>Polypodiales</taxon>
        <taxon>Pteridineae</taxon>
        <taxon>Pteridaceae</taxon>
        <taxon>Vittarioideae</taxon>
        <taxon>Adiantum</taxon>
    </lineage>
</organism>
<gene>
    <name evidence="1" type="ORF">GOP47_0007380</name>
</gene>
<accession>A0A9D4V167</accession>
<dbReference type="EMBL" id="JABFUD020000007">
    <property type="protein sequence ID" value="KAI5077556.1"/>
    <property type="molecule type" value="Genomic_DNA"/>
</dbReference>
<sequence>MCTTRLCGSSLLAYRVSPLQEVRLSDGYATGVGSPVAALDPDSAMVITTEVVGWTDIGATLMERGPWSSCCPDSTLEIDLLAGVAGLNGEDNVSVEVKLPDVGDAVLSLNPSMVAFKSECSRSSTKQIIVALIQEDCIA</sequence>
<evidence type="ECO:0000313" key="1">
    <source>
        <dbReference type="EMBL" id="KAI5077556.1"/>
    </source>
</evidence>
<reference evidence="1" key="1">
    <citation type="submission" date="2021-01" db="EMBL/GenBank/DDBJ databases">
        <title>Adiantum capillus-veneris genome.</title>
        <authorList>
            <person name="Fang Y."/>
            <person name="Liao Q."/>
        </authorList>
    </citation>
    <scope>NUCLEOTIDE SEQUENCE</scope>
    <source>
        <strain evidence="1">H3</strain>
        <tissue evidence="1">Leaf</tissue>
    </source>
</reference>
<protein>
    <submittedName>
        <fullName evidence="1">Uncharacterized protein</fullName>
    </submittedName>
</protein>
<comment type="caution">
    <text evidence="1">The sequence shown here is derived from an EMBL/GenBank/DDBJ whole genome shotgun (WGS) entry which is preliminary data.</text>
</comment>
<dbReference type="AlphaFoldDB" id="A0A9D4V167"/>
<name>A0A9D4V167_ADICA</name>